<reference evidence="1 2" key="1">
    <citation type="journal article" date="2015" name="Nature">
        <title>rRNA introns, odd ribosomes, and small enigmatic genomes across a large radiation of phyla.</title>
        <authorList>
            <person name="Brown C.T."/>
            <person name="Hug L.A."/>
            <person name="Thomas B.C."/>
            <person name="Sharon I."/>
            <person name="Castelle C.J."/>
            <person name="Singh A."/>
            <person name="Wilkins M.J."/>
            <person name="Williams K.H."/>
            <person name="Banfield J.F."/>
        </authorList>
    </citation>
    <scope>NUCLEOTIDE SEQUENCE [LARGE SCALE GENOMIC DNA]</scope>
</reference>
<name>A0A0G1P2Q0_9BACT</name>
<dbReference type="AlphaFoldDB" id="A0A0G1P2Q0"/>
<comment type="caution">
    <text evidence="1">The sequence shown here is derived from an EMBL/GenBank/DDBJ whole genome shotgun (WGS) entry which is preliminary data.</text>
</comment>
<protein>
    <submittedName>
        <fullName evidence="1">Uncharacterized protein</fullName>
    </submittedName>
</protein>
<dbReference type="Proteomes" id="UP000034175">
    <property type="component" value="Unassembled WGS sequence"/>
</dbReference>
<sequence>MNTSKNGKYRWMIFKDGDSWVGVALEFNIVVTGADPRVVEFELQEAVIGYIESAKKLKGFRANQVNSILNQKPEDEYEKKWLQATQTRTTPRKGSVPSPFSDIYKAGVSSLAIA</sequence>
<evidence type="ECO:0000313" key="2">
    <source>
        <dbReference type="Proteomes" id="UP000034175"/>
    </source>
</evidence>
<evidence type="ECO:0000313" key="1">
    <source>
        <dbReference type="EMBL" id="KKU27174.1"/>
    </source>
</evidence>
<proteinExistence type="predicted"/>
<gene>
    <name evidence="1" type="ORF">UX39_C0003G0013</name>
</gene>
<dbReference type="EMBL" id="LCMA01000003">
    <property type="protein sequence ID" value="KKU27174.1"/>
    <property type="molecule type" value="Genomic_DNA"/>
</dbReference>
<organism evidence="1 2">
    <name type="scientific">Candidatus Magasanikbacteria bacterium GW2011_GWA2_46_17</name>
    <dbReference type="NCBI Taxonomy" id="1619042"/>
    <lineage>
        <taxon>Bacteria</taxon>
        <taxon>Candidatus Magasanikiibacteriota</taxon>
    </lineage>
</organism>
<accession>A0A0G1P2Q0</accession>